<keyword evidence="3" id="KW-1185">Reference proteome</keyword>
<protein>
    <submittedName>
        <fullName evidence="2 4">Uncharacterized protein</fullName>
    </submittedName>
</protein>
<evidence type="ECO:0000313" key="4">
    <source>
        <dbReference type="WBParaSite" id="ECPE_0001582001-mRNA-1"/>
    </source>
</evidence>
<dbReference type="Proteomes" id="UP000272942">
    <property type="component" value="Unassembled WGS sequence"/>
</dbReference>
<sequence length="127" mass="14268">MRKQSVSQLQQLIADSGVATATSLPFFSQDQFRAMVSGSVDGVPLSESRESSRHYHTMGSEYSRSNSARLPPGETGEISSFVIQTTGRPPKLPFQPNWLYERPTLWDDFLPPKKPELKVSLFSFCQK</sequence>
<gene>
    <name evidence="2" type="ORF">ECPE_LOCUS15780</name>
</gene>
<reference evidence="2 3" key="2">
    <citation type="submission" date="2018-11" db="EMBL/GenBank/DDBJ databases">
        <authorList>
            <consortium name="Pathogen Informatics"/>
        </authorList>
    </citation>
    <scope>NUCLEOTIDE SEQUENCE [LARGE SCALE GENOMIC DNA]</scope>
    <source>
        <strain evidence="2 3">Egypt</strain>
    </source>
</reference>
<reference evidence="4" key="1">
    <citation type="submission" date="2016-06" db="UniProtKB">
        <authorList>
            <consortium name="WormBaseParasite"/>
        </authorList>
    </citation>
    <scope>IDENTIFICATION</scope>
</reference>
<dbReference type="OrthoDB" id="6285984at2759"/>
<organism evidence="4">
    <name type="scientific">Echinostoma caproni</name>
    <dbReference type="NCBI Taxonomy" id="27848"/>
    <lineage>
        <taxon>Eukaryota</taxon>
        <taxon>Metazoa</taxon>
        <taxon>Spiralia</taxon>
        <taxon>Lophotrochozoa</taxon>
        <taxon>Platyhelminthes</taxon>
        <taxon>Trematoda</taxon>
        <taxon>Digenea</taxon>
        <taxon>Plagiorchiida</taxon>
        <taxon>Echinostomata</taxon>
        <taxon>Echinostomatoidea</taxon>
        <taxon>Echinostomatidae</taxon>
        <taxon>Echinostoma</taxon>
    </lineage>
</organism>
<evidence type="ECO:0000313" key="3">
    <source>
        <dbReference type="Proteomes" id="UP000272942"/>
    </source>
</evidence>
<proteinExistence type="predicted"/>
<evidence type="ECO:0000256" key="1">
    <source>
        <dbReference type="SAM" id="MobiDB-lite"/>
    </source>
</evidence>
<accession>A0A183B995</accession>
<name>A0A183B995_9TREM</name>
<dbReference type="AlphaFoldDB" id="A0A183B995"/>
<evidence type="ECO:0000313" key="2">
    <source>
        <dbReference type="EMBL" id="VDP93052.1"/>
    </source>
</evidence>
<dbReference type="WBParaSite" id="ECPE_0001582001-mRNA-1">
    <property type="protein sequence ID" value="ECPE_0001582001-mRNA-1"/>
    <property type="gene ID" value="ECPE_0001582001"/>
</dbReference>
<dbReference type="EMBL" id="UZAN01061722">
    <property type="protein sequence ID" value="VDP93052.1"/>
    <property type="molecule type" value="Genomic_DNA"/>
</dbReference>
<feature type="region of interest" description="Disordered" evidence="1">
    <location>
        <begin position="42"/>
        <end position="75"/>
    </location>
</feature>